<organism evidence="1 2">
    <name type="scientific">Acanthamoeba castellanii medusavirus J1</name>
    <dbReference type="NCBI Taxonomy" id="3114988"/>
    <lineage>
        <taxon>Viruses</taxon>
        <taxon>Varidnaviria</taxon>
        <taxon>Bamfordvirae</taxon>
        <taxon>Nucleocytoviricota</taxon>
        <taxon>Megaviricetes</taxon>
        <taxon>Mamonoviridae</taxon>
        <taxon>Medusavirus</taxon>
        <taxon>Medusavirus medusae</taxon>
    </lineage>
</organism>
<accession>A0A3T1CWH9</accession>
<evidence type="ECO:0000313" key="2">
    <source>
        <dbReference type="Proteomes" id="UP001161669"/>
    </source>
</evidence>
<keyword evidence="2" id="KW-1185">Reference proteome</keyword>
<reference evidence="2" key="1">
    <citation type="journal article" date="2019" name="J. Virol.">
        <title>Medusavirus, a novel large DNA virus discovered from hot spring water.</title>
        <authorList>
            <person name="Yoshikawa G."/>
            <person name="Blanc-Mathieu R."/>
            <person name="Song C."/>
            <person name="Kayama Y."/>
            <person name="Mochizuki T."/>
            <person name="Murata K."/>
            <person name="Ogata H."/>
            <person name="Takemura M."/>
        </authorList>
    </citation>
    <scope>NUCLEOTIDE SEQUENCE [LARGE SCALE GENOMIC DNA]</scope>
</reference>
<sequence length="144" mass="16219">MGSYFSFFVSYADSEAQSLQECSCGSGLHATYRAEHNDDPKCELDGYTYALRKAHRRLNAYTIAKTPRPTGVEAWAAYMSPHWHGSWRTESSLILQYIACEECVNAVACPLMEHVPDGWPKEDGGEMGKSYGRLKTDIFVDPHF</sequence>
<dbReference type="EMBL" id="AP018495">
    <property type="protein sequence ID" value="BBI30183.1"/>
    <property type="molecule type" value="Genomic_DNA"/>
</dbReference>
<proteinExistence type="predicted"/>
<protein>
    <submittedName>
        <fullName evidence="1">Uncharacterized protein</fullName>
    </submittedName>
</protein>
<dbReference type="KEGG" id="vg:80540535"/>
<dbReference type="Proteomes" id="UP001161669">
    <property type="component" value="Segment"/>
</dbReference>
<evidence type="ECO:0000313" key="1">
    <source>
        <dbReference type="EMBL" id="BBI30183.1"/>
    </source>
</evidence>
<name>A0A3T1CWH9_9VIRU</name>